<proteinExistence type="predicted"/>
<comment type="caution">
    <text evidence="2">The sequence shown here is derived from an EMBL/GenBank/DDBJ whole genome shotgun (WGS) entry which is preliminary data.</text>
</comment>
<evidence type="ECO:0000259" key="1">
    <source>
        <dbReference type="SMART" id="SM00256"/>
    </source>
</evidence>
<accession>A0A0C1H411</accession>
<protein>
    <recommendedName>
        <fullName evidence="1">F-box domain-containing protein</fullName>
    </recommendedName>
</protein>
<name>A0A0C1H411_9BACT</name>
<dbReference type="RefSeq" id="WP_011175348.1">
    <property type="nucleotide sequence ID" value="NZ_JSAN01000058.1"/>
</dbReference>
<dbReference type="SUPFAM" id="SSF81383">
    <property type="entry name" value="F-box domain"/>
    <property type="match status" value="1"/>
</dbReference>
<dbReference type="AlphaFoldDB" id="A0A0C1H411"/>
<dbReference type="Pfam" id="PF12937">
    <property type="entry name" value="F-box-like"/>
    <property type="match status" value="1"/>
</dbReference>
<dbReference type="PATRIC" id="fig|362787.3.peg.885"/>
<dbReference type="Proteomes" id="UP000031465">
    <property type="component" value="Unassembled WGS sequence"/>
</dbReference>
<gene>
    <name evidence="2" type="ORF">DB44_CL00010</name>
</gene>
<organism evidence="2 3">
    <name type="scientific">Candidatus Protochlamydia amoebophila</name>
    <dbReference type="NCBI Taxonomy" id="362787"/>
    <lineage>
        <taxon>Bacteria</taxon>
        <taxon>Pseudomonadati</taxon>
        <taxon>Chlamydiota</taxon>
        <taxon>Chlamydiia</taxon>
        <taxon>Parachlamydiales</taxon>
        <taxon>Parachlamydiaceae</taxon>
        <taxon>Candidatus Protochlamydia</taxon>
    </lineage>
</organism>
<dbReference type="EMBL" id="JSAN01000058">
    <property type="protein sequence ID" value="KIC72279.1"/>
    <property type="molecule type" value="Genomic_DNA"/>
</dbReference>
<sequence length="73" mass="8154">MGPVNSTSPLQKIIPVEVNLQILSFLGKRDLQAIACTCKIFENLSKDFQIWKPKTEIEFGELVAKGAKQPHKS</sequence>
<dbReference type="InterPro" id="IPR001810">
    <property type="entry name" value="F-box_dom"/>
</dbReference>
<dbReference type="Gene3D" id="1.20.1280.50">
    <property type="match status" value="1"/>
</dbReference>
<dbReference type="InterPro" id="IPR036047">
    <property type="entry name" value="F-box-like_dom_sf"/>
</dbReference>
<evidence type="ECO:0000313" key="3">
    <source>
        <dbReference type="Proteomes" id="UP000031465"/>
    </source>
</evidence>
<reference evidence="2 3" key="1">
    <citation type="journal article" date="2014" name="Mol. Biol. Evol.">
        <title>Massive expansion of Ubiquitination-related gene families within the Chlamydiae.</title>
        <authorList>
            <person name="Domman D."/>
            <person name="Collingro A."/>
            <person name="Lagkouvardos I."/>
            <person name="Gehre L."/>
            <person name="Weinmaier T."/>
            <person name="Rattei T."/>
            <person name="Subtil A."/>
            <person name="Horn M."/>
        </authorList>
    </citation>
    <scope>NUCLEOTIDE SEQUENCE [LARGE SCALE GENOMIC DNA]</scope>
    <source>
        <strain evidence="2 3">EI2</strain>
    </source>
</reference>
<dbReference type="SMART" id="SM00256">
    <property type="entry name" value="FBOX"/>
    <property type="match status" value="1"/>
</dbReference>
<feature type="domain" description="F-box" evidence="1">
    <location>
        <begin position="14"/>
        <end position="54"/>
    </location>
</feature>
<evidence type="ECO:0000313" key="2">
    <source>
        <dbReference type="EMBL" id="KIC72279.1"/>
    </source>
</evidence>